<sequence length="233" mass="25594">MKIIALYLLCLCALSCQKAVEPMLTGEVRIDLAGDFSGADSGLAEVAGSSMQITGAQLHVTDSTVSGLVDGIPAGENLTLTISLYRGSMLKYTGNTRFDLEDDTPLTVSMRLMPVDLPPSSNCRPAGIEIYTDTTAGLYTITWIPYEDSLEFFEGRFSYVLVFDTVRISDDFNSALNSGEVVYSDNQINVTSCTKVIGPEIRAYFRLFLHLEKYHEVIADCIERSVLVRNNGM</sequence>
<dbReference type="AlphaFoldDB" id="A0A1F7F5W8"/>
<dbReference type="Proteomes" id="UP000179243">
    <property type="component" value="Unassembled WGS sequence"/>
</dbReference>
<gene>
    <name evidence="2" type="ORF">A2519_17570</name>
</gene>
<name>A0A1F7F5W8_UNCRA</name>
<dbReference type="EMBL" id="MFYX01000114">
    <property type="protein sequence ID" value="OGK02021.1"/>
    <property type="molecule type" value="Genomic_DNA"/>
</dbReference>
<accession>A0A1F7F5W8</accession>
<feature type="chain" id="PRO_5009528448" description="DUF4249 family protein" evidence="1">
    <location>
        <begin position="19"/>
        <end position="233"/>
    </location>
</feature>
<evidence type="ECO:0008006" key="4">
    <source>
        <dbReference type="Google" id="ProtNLM"/>
    </source>
</evidence>
<reference evidence="2 3" key="1">
    <citation type="journal article" date="2016" name="Nat. Commun.">
        <title>Thousands of microbial genomes shed light on interconnected biogeochemical processes in an aquifer system.</title>
        <authorList>
            <person name="Anantharaman K."/>
            <person name="Brown C.T."/>
            <person name="Hug L.A."/>
            <person name="Sharon I."/>
            <person name="Castelle C.J."/>
            <person name="Probst A.J."/>
            <person name="Thomas B.C."/>
            <person name="Singh A."/>
            <person name="Wilkins M.J."/>
            <person name="Karaoz U."/>
            <person name="Brodie E.L."/>
            <person name="Williams K.H."/>
            <person name="Hubbard S.S."/>
            <person name="Banfield J.F."/>
        </authorList>
    </citation>
    <scope>NUCLEOTIDE SEQUENCE [LARGE SCALE GENOMIC DNA]</scope>
</reference>
<evidence type="ECO:0000313" key="3">
    <source>
        <dbReference type="Proteomes" id="UP000179243"/>
    </source>
</evidence>
<proteinExistence type="predicted"/>
<comment type="caution">
    <text evidence="2">The sequence shown here is derived from an EMBL/GenBank/DDBJ whole genome shotgun (WGS) entry which is preliminary data.</text>
</comment>
<organism evidence="2 3">
    <name type="scientific">Candidatus Raymondbacteria bacterium RIFOXYD12_FULL_49_13</name>
    <dbReference type="NCBI Taxonomy" id="1817890"/>
    <lineage>
        <taxon>Bacteria</taxon>
        <taxon>Raymondiibacteriota</taxon>
    </lineage>
</organism>
<feature type="signal peptide" evidence="1">
    <location>
        <begin position="1"/>
        <end position="18"/>
    </location>
</feature>
<keyword evidence="1" id="KW-0732">Signal</keyword>
<evidence type="ECO:0000313" key="2">
    <source>
        <dbReference type="EMBL" id="OGK02021.1"/>
    </source>
</evidence>
<protein>
    <recommendedName>
        <fullName evidence="4">DUF4249 family protein</fullName>
    </recommendedName>
</protein>
<evidence type="ECO:0000256" key="1">
    <source>
        <dbReference type="SAM" id="SignalP"/>
    </source>
</evidence>